<proteinExistence type="predicted"/>
<dbReference type="InterPro" id="IPR006083">
    <property type="entry name" value="PRK/URK"/>
</dbReference>
<dbReference type="InterPro" id="IPR003593">
    <property type="entry name" value="AAA+_ATPase"/>
</dbReference>
<dbReference type="EMBL" id="CP123443">
    <property type="protein sequence ID" value="WGK68238.1"/>
    <property type="molecule type" value="Genomic_DNA"/>
</dbReference>
<accession>A0ABY8MEA9</accession>
<dbReference type="GO" id="GO:0016301">
    <property type="term" value="F:kinase activity"/>
    <property type="evidence" value="ECO:0007669"/>
    <property type="project" value="UniProtKB-KW"/>
</dbReference>
<keyword evidence="2" id="KW-0808">Transferase</keyword>
<organism evidence="2 3">
    <name type="scientific">Candidatus Haliotispira prima</name>
    <dbReference type="NCBI Taxonomy" id="3034016"/>
    <lineage>
        <taxon>Bacteria</taxon>
        <taxon>Pseudomonadati</taxon>
        <taxon>Spirochaetota</taxon>
        <taxon>Spirochaetia</taxon>
        <taxon>Spirochaetales</taxon>
        <taxon>Spirochaetaceae</taxon>
        <taxon>Candidatus Haliotispira</taxon>
    </lineage>
</organism>
<keyword evidence="2" id="KW-0418">Kinase</keyword>
<gene>
    <name evidence="2" type="ORF">P0082_07045</name>
</gene>
<dbReference type="Pfam" id="PF00485">
    <property type="entry name" value="PRK"/>
    <property type="match status" value="1"/>
</dbReference>
<dbReference type="SMART" id="SM00382">
    <property type="entry name" value="AAA"/>
    <property type="match status" value="1"/>
</dbReference>
<evidence type="ECO:0000259" key="1">
    <source>
        <dbReference type="SMART" id="SM00382"/>
    </source>
</evidence>
<dbReference type="SUPFAM" id="SSF55186">
    <property type="entry name" value="ThrRS/AlaRS common domain"/>
    <property type="match status" value="1"/>
</dbReference>
<dbReference type="InterPro" id="IPR027417">
    <property type="entry name" value="P-loop_NTPase"/>
</dbReference>
<dbReference type="Proteomes" id="UP001228690">
    <property type="component" value="Chromosome"/>
</dbReference>
<protein>
    <submittedName>
        <fullName evidence="2">Nucleoside kinase</fullName>
    </submittedName>
</protein>
<dbReference type="CDD" id="cd02028">
    <property type="entry name" value="UMPK_like"/>
    <property type="match status" value="1"/>
</dbReference>
<reference evidence="2 3" key="1">
    <citation type="submission" date="2023-04" db="EMBL/GenBank/DDBJ databases">
        <title>Spirochaete genome identified in red abalone sample constitutes a novel genus.</title>
        <authorList>
            <person name="Sharma S.P."/>
            <person name="Purcell C.M."/>
            <person name="Hyde J.R."/>
            <person name="Severin A.J."/>
        </authorList>
    </citation>
    <scope>NUCLEOTIDE SEQUENCE [LARGE SCALE GENOMIC DNA]</scope>
    <source>
        <strain evidence="2 3">SP-2023</strain>
    </source>
</reference>
<dbReference type="RefSeq" id="WP_326926409.1">
    <property type="nucleotide sequence ID" value="NZ_CP123443.1"/>
</dbReference>
<sequence length="574" mass="64559">MKKYGINLGGEIALQAFDTAERQLKTENDGDGPRHSPLVGAIINGELCGLNQPVSFDSELEGVYLDDPGGTSLYRNGLAFLLLQAWSSLLNNPQTDNTENQSNEQLRRAFRELGGLIIGPTMDSGFYCYFNESISEELLLSLKEQMQAWIRADLPIELRYISYATARQLYADRAEWQEYLNLSNHNRIPVYSLNGEPLLSSPQVLPVLHRCGLLETFELAKEGDGFLLRFPRRSKLPVPDSPTISAPLLLDMYRSYKRWNRNVGVNNVAALVTRTEQKNGIEKLITLSEIHQQKTTAQIADTVLQKKSVRLLLVAGPSSSGKTTFTKKLALQLEILGYQTVIVSLDDFYLGKELAPKDENGKPDLERLEALNLERLNRNLSDLLAGKEVEFPYFDFAKDRTAPKGHCLQLPDNAILLIEGIHGLNPGLIPGIPCQKKFHVYISALTQLNILPSLNMSTSDNRLLRRIVRDYQFRNHSAHATLAMWKSVQRGEQLHILPHRNKADAIFNSALEYEIPILKTYAAPLLKQIKPESETYATAKRLENILSFFPSLPSNSVPTDSILREFIGGSSFYY</sequence>
<keyword evidence="3" id="KW-1185">Reference proteome</keyword>
<dbReference type="SUPFAM" id="SSF52540">
    <property type="entry name" value="P-loop containing nucleoside triphosphate hydrolases"/>
    <property type="match status" value="1"/>
</dbReference>
<evidence type="ECO:0000313" key="3">
    <source>
        <dbReference type="Proteomes" id="UP001228690"/>
    </source>
</evidence>
<evidence type="ECO:0000313" key="2">
    <source>
        <dbReference type="EMBL" id="WGK68238.1"/>
    </source>
</evidence>
<feature type="domain" description="AAA+ ATPase" evidence="1">
    <location>
        <begin position="308"/>
        <end position="469"/>
    </location>
</feature>
<dbReference type="Gene3D" id="3.40.50.300">
    <property type="entry name" value="P-loop containing nucleotide triphosphate hydrolases"/>
    <property type="match status" value="1"/>
</dbReference>
<name>A0ABY8MEA9_9SPIO</name>
<dbReference type="PANTHER" id="PTHR10285">
    <property type="entry name" value="URIDINE KINASE"/>
    <property type="match status" value="1"/>
</dbReference>
<dbReference type="Gene3D" id="3.30.980.10">
    <property type="entry name" value="Threonyl-trna Synthetase, Chain A, domain 2"/>
    <property type="match status" value="1"/>
</dbReference>
<dbReference type="InterPro" id="IPR018163">
    <property type="entry name" value="Thr/Ala-tRNA-synth_IIc_edit"/>
</dbReference>